<dbReference type="Proteomes" id="UP000577707">
    <property type="component" value="Unassembled WGS sequence"/>
</dbReference>
<evidence type="ECO:0000313" key="1">
    <source>
        <dbReference type="EMBL" id="MBB3088553.1"/>
    </source>
</evidence>
<reference evidence="1 2" key="1">
    <citation type="submission" date="2020-08" db="EMBL/GenBank/DDBJ databases">
        <title>Genomic Encyclopedia of Type Strains, Phase III (KMG-III): the genomes of soil and plant-associated and newly described type strains.</title>
        <authorList>
            <person name="Whitman W."/>
        </authorList>
    </citation>
    <scope>NUCLEOTIDE SEQUENCE [LARGE SCALE GENOMIC DNA]</scope>
    <source>
        <strain evidence="1 2">CECT 3302</strain>
    </source>
</reference>
<sequence>MTNGATDMWQWLYATYAAEEANARLLRPRPADSIDTGQQAFTDAWHSRLHAITGLSRREEKARDFVAYYFLQPSRTMKSATESYGIKRDTGAGYMKVAMSKGWVAAGETPMQVGERTPGRIYRRVLFWSDSFWEDAASPAA</sequence>
<gene>
    <name evidence="1" type="ORF">FHS12_001494</name>
</gene>
<accession>A0A7W5F7W4</accession>
<dbReference type="AlphaFoldDB" id="A0A7W5F7W4"/>
<keyword evidence="2" id="KW-1185">Reference proteome</keyword>
<comment type="caution">
    <text evidence="1">The sequence shown here is derived from an EMBL/GenBank/DDBJ whole genome shotgun (WGS) entry which is preliminary data.</text>
</comment>
<dbReference type="RefSeq" id="WP_183543763.1">
    <property type="nucleotide sequence ID" value="NZ_BMQT01000003.1"/>
</dbReference>
<organism evidence="1 2">
    <name type="scientific">Nocardioides albus</name>
    <dbReference type="NCBI Taxonomy" id="1841"/>
    <lineage>
        <taxon>Bacteria</taxon>
        <taxon>Bacillati</taxon>
        <taxon>Actinomycetota</taxon>
        <taxon>Actinomycetes</taxon>
        <taxon>Propionibacteriales</taxon>
        <taxon>Nocardioidaceae</taxon>
        <taxon>Nocardioides</taxon>
    </lineage>
</organism>
<dbReference type="EMBL" id="JACHXG010000003">
    <property type="protein sequence ID" value="MBB3088553.1"/>
    <property type="molecule type" value="Genomic_DNA"/>
</dbReference>
<proteinExistence type="predicted"/>
<name>A0A7W5F7W4_9ACTN</name>
<protein>
    <submittedName>
        <fullName evidence="1">Uncharacterized protein</fullName>
    </submittedName>
</protein>
<evidence type="ECO:0000313" key="2">
    <source>
        <dbReference type="Proteomes" id="UP000577707"/>
    </source>
</evidence>